<dbReference type="RefSeq" id="WP_183722759.1">
    <property type="nucleotide sequence ID" value="NZ_JACHBW010000003.1"/>
</dbReference>
<organism evidence="1 2">
    <name type="scientific">Paraburkholderia bannensis</name>
    <dbReference type="NCBI Taxonomy" id="765414"/>
    <lineage>
        <taxon>Bacteria</taxon>
        <taxon>Pseudomonadati</taxon>
        <taxon>Pseudomonadota</taxon>
        <taxon>Betaproteobacteria</taxon>
        <taxon>Burkholderiales</taxon>
        <taxon>Burkholderiaceae</taxon>
        <taxon>Paraburkholderia</taxon>
    </lineage>
</organism>
<keyword evidence="2" id="KW-1185">Reference proteome</keyword>
<protein>
    <submittedName>
        <fullName evidence="1">Uncharacterized protein</fullName>
    </submittedName>
</protein>
<evidence type="ECO:0000313" key="1">
    <source>
        <dbReference type="EMBL" id="MBB6101350.1"/>
    </source>
</evidence>
<comment type="caution">
    <text evidence="1">The sequence shown here is derived from an EMBL/GenBank/DDBJ whole genome shotgun (WGS) entry which is preliminary data.</text>
</comment>
<gene>
    <name evidence="1" type="ORF">F4827_001184</name>
</gene>
<sequence length="63" mass="7010">MQQVPEMAPARRTKVRQAGAFPESGGKLVFYRAAGRQNKWSGFRRAVKGNVFAQASRTPMSIK</sequence>
<reference evidence="1 2" key="1">
    <citation type="submission" date="2020-08" db="EMBL/GenBank/DDBJ databases">
        <title>Above-ground endophytic microbial communities from plants in different locations in the United States.</title>
        <authorList>
            <person name="Frank C."/>
        </authorList>
    </citation>
    <scope>NUCLEOTIDE SEQUENCE [LARGE SCALE GENOMIC DNA]</scope>
    <source>
        <strain evidence="1 2">WP4_2_2</strain>
    </source>
</reference>
<accession>A0A7W9TW67</accession>
<dbReference type="AlphaFoldDB" id="A0A7W9TW67"/>
<proteinExistence type="predicted"/>
<dbReference type="Proteomes" id="UP000571554">
    <property type="component" value="Unassembled WGS sequence"/>
</dbReference>
<evidence type="ECO:0000313" key="2">
    <source>
        <dbReference type="Proteomes" id="UP000571554"/>
    </source>
</evidence>
<name>A0A7W9TW67_9BURK</name>
<dbReference type="EMBL" id="JACHBW010000003">
    <property type="protein sequence ID" value="MBB6101350.1"/>
    <property type="molecule type" value="Genomic_DNA"/>
</dbReference>